<dbReference type="Proteomes" id="UP000308652">
    <property type="component" value="Unassembled WGS sequence"/>
</dbReference>
<gene>
    <name evidence="2" type="ORF">BDQ12DRAFT_677431</name>
</gene>
<dbReference type="AlphaFoldDB" id="A0A5C3M973"/>
<reference evidence="2 3" key="1">
    <citation type="journal article" date="2019" name="Nat. Ecol. Evol.">
        <title>Megaphylogeny resolves global patterns of mushroom evolution.</title>
        <authorList>
            <person name="Varga T."/>
            <person name="Krizsan K."/>
            <person name="Foldi C."/>
            <person name="Dima B."/>
            <person name="Sanchez-Garcia M."/>
            <person name="Sanchez-Ramirez S."/>
            <person name="Szollosi G.J."/>
            <person name="Szarkandi J.G."/>
            <person name="Papp V."/>
            <person name="Albert L."/>
            <person name="Andreopoulos W."/>
            <person name="Angelini C."/>
            <person name="Antonin V."/>
            <person name="Barry K.W."/>
            <person name="Bougher N.L."/>
            <person name="Buchanan P."/>
            <person name="Buyck B."/>
            <person name="Bense V."/>
            <person name="Catcheside P."/>
            <person name="Chovatia M."/>
            <person name="Cooper J."/>
            <person name="Damon W."/>
            <person name="Desjardin D."/>
            <person name="Finy P."/>
            <person name="Geml J."/>
            <person name="Haridas S."/>
            <person name="Hughes K."/>
            <person name="Justo A."/>
            <person name="Karasinski D."/>
            <person name="Kautmanova I."/>
            <person name="Kiss B."/>
            <person name="Kocsube S."/>
            <person name="Kotiranta H."/>
            <person name="LaButti K.M."/>
            <person name="Lechner B.E."/>
            <person name="Liimatainen K."/>
            <person name="Lipzen A."/>
            <person name="Lukacs Z."/>
            <person name="Mihaltcheva S."/>
            <person name="Morgado L.N."/>
            <person name="Niskanen T."/>
            <person name="Noordeloos M.E."/>
            <person name="Ohm R.A."/>
            <person name="Ortiz-Santana B."/>
            <person name="Ovrebo C."/>
            <person name="Racz N."/>
            <person name="Riley R."/>
            <person name="Savchenko A."/>
            <person name="Shiryaev A."/>
            <person name="Soop K."/>
            <person name="Spirin V."/>
            <person name="Szebenyi C."/>
            <person name="Tomsovsky M."/>
            <person name="Tulloss R.E."/>
            <person name="Uehling J."/>
            <person name="Grigoriev I.V."/>
            <person name="Vagvolgyi C."/>
            <person name="Papp T."/>
            <person name="Martin F.M."/>
            <person name="Miettinen O."/>
            <person name="Hibbett D.S."/>
            <person name="Nagy L.G."/>
        </authorList>
    </citation>
    <scope>NUCLEOTIDE SEQUENCE [LARGE SCALE GENOMIC DNA]</scope>
    <source>
        <strain evidence="2 3">CBS 166.37</strain>
    </source>
</reference>
<dbReference type="SUPFAM" id="SSF52047">
    <property type="entry name" value="RNI-like"/>
    <property type="match status" value="1"/>
</dbReference>
<dbReference type="Gene3D" id="3.80.10.10">
    <property type="entry name" value="Ribonuclease Inhibitor"/>
    <property type="match status" value="1"/>
</dbReference>
<keyword evidence="3" id="KW-1185">Reference proteome</keyword>
<feature type="signal peptide" evidence="1">
    <location>
        <begin position="1"/>
        <end position="24"/>
    </location>
</feature>
<dbReference type="InterPro" id="IPR032675">
    <property type="entry name" value="LRR_dom_sf"/>
</dbReference>
<evidence type="ECO:0000313" key="2">
    <source>
        <dbReference type="EMBL" id="TFK41949.1"/>
    </source>
</evidence>
<dbReference type="STRING" id="68775.A0A5C3M973"/>
<protein>
    <recommendedName>
        <fullName evidence="4">F-box domain-containing protein</fullName>
    </recommendedName>
</protein>
<name>A0A5C3M973_9AGAR</name>
<dbReference type="EMBL" id="ML213593">
    <property type="protein sequence ID" value="TFK41949.1"/>
    <property type="molecule type" value="Genomic_DNA"/>
</dbReference>
<evidence type="ECO:0008006" key="4">
    <source>
        <dbReference type="Google" id="ProtNLM"/>
    </source>
</evidence>
<accession>A0A5C3M973</accession>
<evidence type="ECO:0000313" key="3">
    <source>
        <dbReference type="Proteomes" id="UP000308652"/>
    </source>
</evidence>
<feature type="chain" id="PRO_5023143971" description="F-box domain-containing protein" evidence="1">
    <location>
        <begin position="25"/>
        <end position="402"/>
    </location>
</feature>
<proteinExistence type="predicted"/>
<dbReference type="OrthoDB" id="3256525at2759"/>
<keyword evidence="1" id="KW-0732">Signal</keyword>
<organism evidence="2 3">
    <name type="scientific">Crucibulum laeve</name>
    <dbReference type="NCBI Taxonomy" id="68775"/>
    <lineage>
        <taxon>Eukaryota</taxon>
        <taxon>Fungi</taxon>
        <taxon>Dikarya</taxon>
        <taxon>Basidiomycota</taxon>
        <taxon>Agaricomycotina</taxon>
        <taxon>Agaricomycetes</taxon>
        <taxon>Agaricomycetidae</taxon>
        <taxon>Agaricales</taxon>
        <taxon>Agaricineae</taxon>
        <taxon>Nidulariaceae</taxon>
        <taxon>Crucibulum</taxon>
    </lineage>
</organism>
<sequence length="402" mass="45677">MSDHQLLPTEIWLQILELVVVASGQHIQQSVYIPFQSTPGDVRDSSSKRHALPLVCQKWRLWSTELLYRDIRIRHGARALREVLDRPAGWQEGYGKWVRRVVLPYPSTVTGPTLTQTLTSIEILKLCPHIETLIRPRFLLAEGLRFEFDAESLPLPSLRRLEWWHNNEAERSGGINSLGAVLRCAPNLEYLFVGGVVGLSYIGLDKDPICLPTLQTLRIHLINGLLLRQIVTRWSLPALTRVITDSPVAEQGLDSVWETFGPQLKTVEFGKHMRFLLTDNISPCLKHCPSLEEFNYYLFFTEIPKATESHATLTTVGLNAAVNSFLVDGESVWSHLASHFDAWGGTTFPALRRIVLYGDWRSIIAHPRFPSLYKELQDRRHLLRVIAHQSTLNAELSRVTGC</sequence>
<evidence type="ECO:0000256" key="1">
    <source>
        <dbReference type="SAM" id="SignalP"/>
    </source>
</evidence>